<keyword evidence="3" id="KW-0378">Hydrolase</keyword>
<evidence type="ECO:0000313" key="7">
    <source>
        <dbReference type="Proteomes" id="UP001597414"/>
    </source>
</evidence>
<accession>A0ABW5B9Z1</accession>
<organism evidence="6 7">
    <name type="scientific">Shivajiella indica</name>
    <dbReference type="NCBI Taxonomy" id="872115"/>
    <lineage>
        <taxon>Bacteria</taxon>
        <taxon>Pseudomonadati</taxon>
        <taxon>Bacteroidota</taxon>
        <taxon>Cytophagia</taxon>
        <taxon>Cytophagales</taxon>
        <taxon>Cyclobacteriaceae</taxon>
        <taxon>Shivajiella</taxon>
    </lineage>
</organism>
<protein>
    <submittedName>
        <fullName evidence="6">C40 family peptidase</fullName>
    </submittedName>
</protein>
<dbReference type="Proteomes" id="UP001597414">
    <property type="component" value="Unassembled WGS sequence"/>
</dbReference>
<dbReference type="Gene3D" id="3.90.1720.10">
    <property type="entry name" value="endopeptidase domain like (from Nostoc punctiforme)"/>
    <property type="match status" value="1"/>
</dbReference>
<dbReference type="SUPFAM" id="SSF54001">
    <property type="entry name" value="Cysteine proteinases"/>
    <property type="match status" value="1"/>
</dbReference>
<evidence type="ECO:0000259" key="5">
    <source>
        <dbReference type="PROSITE" id="PS51935"/>
    </source>
</evidence>
<dbReference type="PROSITE" id="PS51935">
    <property type="entry name" value="NLPC_P60"/>
    <property type="match status" value="1"/>
</dbReference>
<name>A0ABW5B9Z1_9BACT</name>
<dbReference type="Pfam" id="PF00877">
    <property type="entry name" value="NLPC_P60"/>
    <property type="match status" value="1"/>
</dbReference>
<reference evidence="7" key="1">
    <citation type="journal article" date="2019" name="Int. J. Syst. Evol. Microbiol.">
        <title>The Global Catalogue of Microorganisms (GCM) 10K type strain sequencing project: providing services to taxonomists for standard genome sequencing and annotation.</title>
        <authorList>
            <consortium name="The Broad Institute Genomics Platform"/>
            <consortium name="The Broad Institute Genome Sequencing Center for Infectious Disease"/>
            <person name="Wu L."/>
            <person name="Ma J."/>
        </authorList>
    </citation>
    <scope>NUCLEOTIDE SEQUENCE [LARGE SCALE GENOMIC DNA]</scope>
    <source>
        <strain evidence="7">KCTC 19812</strain>
    </source>
</reference>
<gene>
    <name evidence="6" type="ORF">ACFSKV_08025</name>
</gene>
<sequence length="165" mass="18308">MKNWSKEKFSSIYPTFIFFFLSLVIFSGCSASKKSASKNVEEVIQTARSYRGTPYRYGGTTRAGMDCSALIYQSFASIGIQMPRTSEGQSKLGKNVAEKNLQKGDLVFFATSKSRKKVTHSGIVTEVSGKGIYFIHSSTSLGVTEDNLSSTYWNKAFLFGKRILD</sequence>
<evidence type="ECO:0000256" key="4">
    <source>
        <dbReference type="ARBA" id="ARBA00022807"/>
    </source>
</evidence>
<evidence type="ECO:0000256" key="1">
    <source>
        <dbReference type="ARBA" id="ARBA00007074"/>
    </source>
</evidence>
<evidence type="ECO:0000256" key="2">
    <source>
        <dbReference type="ARBA" id="ARBA00022670"/>
    </source>
</evidence>
<feature type="domain" description="NlpC/P60" evidence="5">
    <location>
        <begin position="37"/>
        <end position="164"/>
    </location>
</feature>
<dbReference type="PANTHER" id="PTHR47053">
    <property type="entry name" value="MUREIN DD-ENDOPEPTIDASE MEPH-RELATED"/>
    <property type="match status" value="1"/>
</dbReference>
<comment type="similarity">
    <text evidence="1">Belongs to the peptidase C40 family.</text>
</comment>
<proteinExistence type="inferred from homology"/>
<dbReference type="PANTHER" id="PTHR47053:SF1">
    <property type="entry name" value="MUREIN DD-ENDOPEPTIDASE MEPH-RELATED"/>
    <property type="match status" value="1"/>
</dbReference>
<evidence type="ECO:0000256" key="3">
    <source>
        <dbReference type="ARBA" id="ARBA00022801"/>
    </source>
</evidence>
<dbReference type="InterPro" id="IPR000064">
    <property type="entry name" value="NLP_P60_dom"/>
</dbReference>
<dbReference type="RefSeq" id="WP_380801440.1">
    <property type="nucleotide sequence ID" value="NZ_JBHUIV010000011.1"/>
</dbReference>
<dbReference type="InterPro" id="IPR038765">
    <property type="entry name" value="Papain-like_cys_pep_sf"/>
</dbReference>
<dbReference type="InterPro" id="IPR051202">
    <property type="entry name" value="Peptidase_C40"/>
</dbReference>
<comment type="caution">
    <text evidence="6">The sequence shown here is derived from an EMBL/GenBank/DDBJ whole genome shotgun (WGS) entry which is preliminary data.</text>
</comment>
<evidence type="ECO:0000313" key="6">
    <source>
        <dbReference type="EMBL" id="MFD2201511.1"/>
    </source>
</evidence>
<dbReference type="EMBL" id="JBHUIV010000011">
    <property type="protein sequence ID" value="MFD2201511.1"/>
    <property type="molecule type" value="Genomic_DNA"/>
</dbReference>
<keyword evidence="4" id="KW-0788">Thiol protease</keyword>
<keyword evidence="2" id="KW-0645">Protease</keyword>
<keyword evidence="7" id="KW-1185">Reference proteome</keyword>
<dbReference type="PROSITE" id="PS51257">
    <property type="entry name" value="PROKAR_LIPOPROTEIN"/>
    <property type="match status" value="1"/>
</dbReference>